<dbReference type="AlphaFoldDB" id="A0A6G1JNZ1"/>
<gene>
    <name evidence="1" type="ORF">K458DRAFT_354521</name>
</gene>
<keyword evidence="2" id="KW-1185">Reference proteome</keyword>
<evidence type="ECO:0000313" key="1">
    <source>
        <dbReference type="EMBL" id="KAF2692206.1"/>
    </source>
</evidence>
<evidence type="ECO:0008006" key="3">
    <source>
        <dbReference type="Google" id="ProtNLM"/>
    </source>
</evidence>
<dbReference type="EMBL" id="MU005569">
    <property type="protein sequence ID" value="KAF2692206.1"/>
    <property type="molecule type" value="Genomic_DNA"/>
</dbReference>
<name>A0A6G1JNZ1_9PLEO</name>
<organism evidence="1 2">
    <name type="scientific">Lentithecium fluviatile CBS 122367</name>
    <dbReference type="NCBI Taxonomy" id="1168545"/>
    <lineage>
        <taxon>Eukaryota</taxon>
        <taxon>Fungi</taxon>
        <taxon>Dikarya</taxon>
        <taxon>Ascomycota</taxon>
        <taxon>Pezizomycotina</taxon>
        <taxon>Dothideomycetes</taxon>
        <taxon>Pleosporomycetidae</taxon>
        <taxon>Pleosporales</taxon>
        <taxon>Massarineae</taxon>
        <taxon>Lentitheciaceae</taxon>
        <taxon>Lentithecium</taxon>
    </lineage>
</organism>
<evidence type="ECO:0000313" key="2">
    <source>
        <dbReference type="Proteomes" id="UP000799291"/>
    </source>
</evidence>
<dbReference type="OrthoDB" id="2851338at2759"/>
<protein>
    <recommendedName>
        <fullName evidence="3">EthD domain-containing protein</fullName>
    </recommendedName>
</protein>
<proteinExistence type="predicted"/>
<sequence>MRSNLAFEATPYGTTRTYLTYNAVRAKCEITRATSVPHHSRTLVLNSSAMPSPPKQWSGPGIMQSYFKLKPGSKLSQETLEKWWQEEYLPKVVDTGIVKSAWTWNAVNPDYERQHMVIYKVPDLAPVQSDMLKKIPRTSDMFPTDGPVDDFIQFESRIFELVQLYETGKQPEDAATKIMYAAMQPLPGGEADLDAWYREEHNEQMSKEPGWKRTTRFKLLFQTRNDGKKPGGLDFLAIHEFGEGNQLGKDVHPLDPMTDWTKKAMAGCTAIDAAIYEKAGGFGKAAG</sequence>
<reference evidence="1" key="1">
    <citation type="journal article" date="2020" name="Stud. Mycol.">
        <title>101 Dothideomycetes genomes: a test case for predicting lifestyles and emergence of pathogens.</title>
        <authorList>
            <person name="Haridas S."/>
            <person name="Albert R."/>
            <person name="Binder M."/>
            <person name="Bloem J."/>
            <person name="Labutti K."/>
            <person name="Salamov A."/>
            <person name="Andreopoulos B."/>
            <person name="Baker S."/>
            <person name="Barry K."/>
            <person name="Bills G."/>
            <person name="Bluhm B."/>
            <person name="Cannon C."/>
            <person name="Castanera R."/>
            <person name="Culley D."/>
            <person name="Daum C."/>
            <person name="Ezra D."/>
            <person name="Gonzalez J."/>
            <person name="Henrissat B."/>
            <person name="Kuo A."/>
            <person name="Liang C."/>
            <person name="Lipzen A."/>
            <person name="Lutzoni F."/>
            <person name="Magnuson J."/>
            <person name="Mondo S."/>
            <person name="Nolan M."/>
            <person name="Ohm R."/>
            <person name="Pangilinan J."/>
            <person name="Park H.-J."/>
            <person name="Ramirez L."/>
            <person name="Alfaro M."/>
            <person name="Sun H."/>
            <person name="Tritt A."/>
            <person name="Yoshinaga Y."/>
            <person name="Zwiers L.-H."/>
            <person name="Turgeon B."/>
            <person name="Goodwin S."/>
            <person name="Spatafora J."/>
            <person name="Crous P."/>
            <person name="Grigoriev I."/>
        </authorList>
    </citation>
    <scope>NUCLEOTIDE SEQUENCE</scope>
    <source>
        <strain evidence="1">CBS 122367</strain>
    </source>
</reference>
<dbReference type="Proteomes" id="UP000799291">
    <property type="component" value="Unassembled WGS sequence"/>
</dbReference>
<accession>A0A6G1JNZ1</accession>